<evidence type="ECO:0000313" key="12">
    <source>
        <dbReference type="Proteomes" id="UP001046870"/>
    </source>
</evidence>
<dbReference type="PROSITE" id="PS50262">
    <property type="entry name" value="G_PROTEIN_RECEP_F1_2"/>
    <property type="match status" value="1"/>
</dbReference>
<dbReference type="Proteomes" id="UP001046870">
    <property type="component" value="Chromosome 8"/>
</dbReference>
<keyword evidence="5 9" id="KW-0472">Membrane</keyword>
<dbReference type="Gene3D" id="1.20.1070.10">
    <property type="entry name" value="Rhodopsin 7-helix transmembrane proteins"/>
    <property type="match status" value="1"/>
</dbReference>
<evidence type="ECO:0000256" key="5">
    <source>
        <dbReference type="ARBA" id="ARBA00023136"/>
    </source>
</evidence>
<dbReference type="PRINTS" id="PR00237">
    <property type="entry name" value="GPCRRHODOPSN"/>
</dbReference>
<dbReference type="InterPro" id="IPR017452">
    <property type="entry name" value="GPCR_Rhodpsn_7TM"/>
</dbReference>
<reference evidence="11" key="1">
    <citation type="submission" date="2021-01" db="EMBL/GenBank/DDBJ databases">
        <authorList>
            <person name="Zahm M."/>
            <person name="Roques C."/>
            <person name="Cabau C."/>
            <person name="Klopp C."/>
            <person name="Donnadieu C."/>
            <person name="Jouanno E."/>
            <person name="Lampietro C."/>
            <person name="Louis A."/>
            <person name="Herpin A."/>
            <person name="Echchiki A."/>
            <person name="Berthelot C."/>
            <person name="Parey E."/>
            <person name="Roest-Crollius H."/>
            <person name="Braasch I."/>
            <person name="Postlethwait J."/>
            <person name="Bobe J."/>
            <person name="Montfort J."/>
            <person name="Bouchez O."/>
            <person name="Begum T."/>
            <person name="Mejri S."/>
            <person name="Adams A."/>
            <person name="Chen W.-J."/>
            <person name="Guiguen Y."/>
        </authorList>
    </citation>
    <scope>NUCLEOTIDE SEQUENCE</scope>
    <source>
        <strain evidence="11">YG-15Mar2019-1</strain>
        <tissue evidence="11">Brain</tissue>
    </source>
</reference>
<feature type="transmembrane region" description="Helical" evidence="9">
    <location>
        <begin position="185"/>
        <end position="206"/>
    </location>
</feature>
<evidence type="ECO:0000256" key="8">
    <source>
        <dbReference type="SAM" id="MobiDB-lite"/>
    </source>
</evidence>
<keyword evidence="7" id="KW-0807">Transducer</keyword>
<evidence type="ECO:0000256" key="4">
    <source>
        <dbReference type="ARBA" id="ARBA00023040"/>
    </source>
</evidence>
<feature type="transmembrane region" description="Helical" evidence="9">
    <location>
        <begin position="142"/>
        <end position="161"/>
    </location>
</feature>
<feature type="domain" description="G-protein coupled receptors family 1 profile" evidence="10">
    <location>
        <begin position="40"/>
        <end position="380"/>
    </location>
</feature>
<keyword evidence="12" id="KW-1185">Reference proteome</keyword>
<evidence type="ECO:0000256" key="3">
    <source>
        <dbReference type="ARBA" id="ARBA00022989"/>
    </source>
</evidence>
<accession>A0A9D3T6B3</accession>
<keyword evidence="2 9" id="KW-0812">Transmembrane</keyword>
<comment type="subcellular location">
    <subcellularLocation>
        <location evidence="1">Membrane</location>
        <topology evidence="1">Multi-pass membrane protein</topology>
    </subcellularLocation>
</comment>
<dbReference type="CDD" id="cd00637">
    <property type="entry name" value="7tm_classA_rhodopsin-like"/>
    <property type="match status" value="1"/>
</dbReference>
<feature type="compositionally biased region" description="Basic and acidic residues" evidence="8">
    <location>
        <begin position="280"/>
        <end position="290"/>
    </location>
</feature>
<feature type="transmembrane region" description="Helical" evidence="9">
    <location>
        <begin position="61"/>
        <end position="83"/>
    </location>
</feature>
<evidence type="ECO:0000256" key="2">
    <source>
        <dbReference type="ARBA" id="ARBA00022692"/>
    </source>
</evidence>
<dbReference type="PANTHER" id="PTHR45695">
    <property type="entry name" value="LEUCOKININ RECEPTOR-RELATED"/>
    <property type="match status" value="1"/>
</dbReference>
<organism evidence="11 12">
    <name type="scientific">Megalops atlanticus</name>
    <name type="common">Tarpon</name>
    <name type="synonym">Clupea gigantea</name>
    <dbReference type="NCBI Taxonomy" id="7932"/>
    <lineage>
        <taxon>Eukaryota</taxon>
        <taxon>Metazoa</taxon>
        <taxon>Chordata</taxon>
        <taxon>Craniata</taxon>
        <taxon>Vertebrata</taxon>
        <taxon>Euteleostomi</taxon>
        <taxon>Actinopterygii</taxon>
        <taxon>Neopterygii</taxon>
        <taxon>Teleostei</taxon>
        <taxon>Elopiformes</taxon>
        <taxon>Megalopidae</taxon>
        <taxon>Megalops</taxon>
    </lineage>
</organism>
<feature type="transmembrane region" description="Helical" evidence="9">
    <location>
        <begin position="322"/>
        <end position="345"/>
    </location>
</feature>
<dbReference type="EMBL" id="JAFDVH010000008">
    <property type="protein sequence ID" value="KAG7472173.1"/>
    <property type="molecule type" value="Genomic_DNA"/>
</dbReference>
<dbReference type="SUPFAM" id="SSF81321">
    <property type="entry name" value="Family A G protein-coupled receptor-like"/>
    <property type="match status" value="1"/>
</dbReference>
<dbReference type="GO" id="GO:0004930">
    <property type="term" value="F:G protein-coupled receptor activity"/>
    <property type="evidence" value="ECO:0007669"/>
    <property type="project" value="UniProtKB-KW"/>
</dbReference>
<evidence type="ECO:0000256" key="1">
    <source>
        <dbReference type="ARBA" id="ARBA00004141"/>
    </source>
</evidence>
<dbReference type="OrthoDB" id="2105199at2759"/>
<name>A0A9D3T6B3_MEGAT</name>
<sequence>MGSVLETNGTLSIIEVPGDTLLFSFNCLVLSFTFLVGVPGNLLVCWVVYRNKTLQTANNALLVNLAANDLLKCLLDTPVFFLALLLGEKLSGVGELLCCLQQFTYSLGSCVQLLTLVIISVERFQAIAFPFETEKRKLRIKVWVLLIWVFGLSLAILSVTLSKDALFYMMCRHIRMEPAAHSDPFGTYVLIPVWGFSLTLIIFHYLRIFAVVRHHTRKIFDSGIQPRPSVARQVSGWQSVTVPASRTSAAQQNKAGTGESTENPNVRTSAATAVSQTDSCADKESESRAGKPPEIVGAICLLTPTTRELGKKRLEGKLAKRFGYIIIAFILFWVPMVVILLLNVLVENDVNSLQSWVLFELETCAMVVTCVPAAVNPLLYTAVNRQFRTEFNKVLSAARNCRCGPEQLSTA</sequence>
<keyword evidence="3 9" id="KW-1133">Transmembrane helix</keyword>
<dbReference type="GO" id="GO:0005886">
    <property type="term" value="C:plasma membrane"/>
    <property type="evidence" value="ECO:0007669"/>
    <property type="project" value="TreeGrafter"/>
</dbReference>
<evidence type="ECO:0000259" key="10">
    <source>
        <dbReference type="PROSITE" id="PS50262"/>
    </source>
</evidence>
<feature type="transmembrane region" description="Helical" evidence="9">
    <location>
        <begin position="365"/>
        <end position="383"/>
    </location>
</feature>
<proteinExistence type="predicted"/>
<dbReference type="Pfam" id="PF00001">
    <property type="entry name" value="7tm_1"/>
    <property type="match status" value="1"/>
</dbReference>
<feature type="region of interest" description="Disordered" evidence="8">
    <location>
        <begin position="242"/>
        <end position="290"/>
    </location>
</feature>
<dbReference type="PANTHER" id="PTHR45695:SF15">
    <property type="entry name" value="OPSIN RH2"/>
    <property type="match status" value="1"/>
</dbReference>
<protein>
    <recommendedName>
        <fullName evidence="10">G-protein coupled receptors family 1 profile domain-containing protein</fullName>
    </recommendedName>
</protein>
<evidence type="ECO:0000256" key="7">
    <source>
        <dbReference type="ARBA" id="ARBA00023224"/>
    </source>
</evidence>
<evidence type="ECO:0000256" key="9">
    <source>
        <dbReference type="SAM" id="Phobius"/>
    </source>
</evidence>
<keyword evidence="6" id="KW-0675">Receptor</keyword>
<evidence type="ECO:0000256" key="6">
    <source>
        <dbReference type="ARBA" id="ARBA00023170"/>
    </source>
</evidence>
<evidence type="ECO:0000313" key="11">
    <source>
        <dbReference type="EMBL" id="KAG7472173.1"/>
    </source>
</evidence>
<feature type="compositionally biased region" description="Polar residues" evidence="8">
    <location>
        <begin position="242"/>
        <end position="279"/>
    </location>
</feature>
<gene>
    <name evidence="11" type="ORF">MATL_G00106080</name>
</gene>
<feature type="transmembrane region" description="Helical" evidence="9">
    <location>
        <begin position="103"/>
        <end position="121"/>
    </location>
</feature>
<dbReference type="AlphaFoldDB" id="A0A9D3T6B3"/>
<keyword evidence="4" id="KW-0297">G-protein coupled receptor</keyword>
<feature type="transmembrane region" description="Helical" evidence="9">
    <location>
        <begin position="20"/>
        <end position="49"/>
    </location>
</feature>
<comment type="caution">
    <text evidence="11">The sequence shown here is derived from an EMBL/GenBank/DDBJ whole genome shotgun (WGS) entry which is preliminary data.</text>
</comment>
<dbReference type="SMART" id="SM01381">
    <property type="entry name" value="7TM_GPCR_Srsx"/>
    <property type="match status" value="1"/>
</dbReference>
<dbReference type="InterPro" id="IPR000276">
    <property type="entry name" value="GPCR_Rhodpsn"/>
</dbReference>